<dbReference type="InterPro" id="IPR036259">
    <property type="entry name" value="MFS_trans_sf"/>
</dbReference>
<dbReference type="PANTHER" id="PTHR48021:SF1">
    <property type="entry name" value="GH07001P-RELATED"/>
    <property type="match status" value="1"/>
</dbReference>
<dbReference type="Proteomes" id="UP000675881">
    <property type="component" value="Chromosome 9"/>
</dbReference>
<dbReference type="InterPro" id="IPR050549">
    <property type="entry name" value="MFS_Trehalose_Transporter"/>
</dbReference>
<name>A0A7R8D6L5_LEPSM</name>
<dbReference type="AlphaFoldDB" id="A0A7R8D6L5"/>
<feature type="domain" description="Major facilitator superfamily (MFS) profile" evidence="5">
    <location>
        <begin position="29"/>
        <end position="249"/>
    </location>
</feature>
<dbReference type="GO" id="GO:0016020">
    <property type="term" value="C:membrane"/>
    <property type="evidence" value="ECO:0007669"/>
    <property type="project" value="UniProtKB-SubCell"/>
</dbReference>
<protein>
    <submittedName>
        <fullName evidence="6">(salmon louse) hypothetical protein</fullName>
    </submittedName>
</protein>
<evidence type="ECO:0000256" key="3">
    <source>
        <dbReference type="ARBA" id="ARBA00022989"/>
    </source>
</evidence>
<keyword evidence="3" id="KW-1133">Transmembrane helix</keyword>
<reference evidence="6" key="1">
    <citation type="submission" date="2021-02" db="EMBL/GenBank/DDBJ databases">
        <authorList>
            <person name="Bekaert M."/>
        </authorList>
    </citation>
    <scope>NUCLEOTIDE SEQUENCE</scope>
    <source>
        <strain evidence="6">IoA-00</strain>
    </source>
</reference>
<dbReference type="OrthoDB" id="6133115at2759"/>
<dbReference type="PROSITE" id="PS50850">
    <property type="entry name" value="MFS"/>
    <property type="match status" value="1"/>
</dbReference>
<proteinExistence type="predicted"/>
<sequence>MSRNDPLPPERGFGNMWINLQPKSALFRQTLAAILIGAIPGMAIGTVLGYSAVMLPRLVSKFSLEEKSWIASITAIFPIFSCFMAGILAQKIGRKISLLIFLSLTCTGWIILPFAKESFALLMVSRIFQGFGIILSLLQLYLVEISELRNRDLNCSFPSIFVNIGITVIYIADTLIDDWSYVAVFGAGCTALSILLIILCGVPESPYWLIQIGRTEDAIKNLEKLRDLDSIPQEIDNITETIKKQWENG</sequence>
<keyword evidence="2" id="KW-0812">Transmembrane</keyword>
<accession>A0A7R8D6L5</accession>
<gene>
    <name evidence="6" type="ORF">LSAA_15238</name>
</gene>
<keyword evidence="7" id="KW-1185">Reference proteome</keyword>
<dbReference type="InterPro" id="IPR020846">
    <property type="entry name" value="MFS_dom"/>
</dbReference>
<organism evidence="6 7">
    <name type="scientific">Lepeophtheirus salmonis</name>
    <name type="common">Salmon louse</name>
    <name type="synonym">Caligus salmonis</name>
    <dbReference type="NCBI Taxonomy" id="72036"/>
    <lineage>
        <taxon>Eukaryota</taxon>
        <taxon>Metazoa</taxon>
        <taxon>Ecdysozoa</taxon>
        <taxon>Arthropoda</taxon>
        <taxon>Crustacea</taxon>
        <taxon>Multicrustacea</taxon>
        <taxon>Hexanauplia</taxon>
        <taxon>Copepoda</taxon>
        <taxon>Siphonostomatoida</taxon>
        <taxon>Caligidae</taxon>
        <taxon>Lepeophtheirus</taxon>
    </lineage>
</organism>
<evidence type="ECO:0000256" key="4">
    <source>
        <dbReference type="ARBA" id="ARBA00023136"/>
    </source>
</evidence>
<dbReference type="InterPro" id="IPR005828">
    <property type="entry name" value="MFS_sugar_transport-like"/>
</dbReference>
<dbReference type="Pfam" id="PF00083">
    <property type="entry name" value="Sugar_tr"/>
    <property type="match status" value="1"/>
</dbReference>
<comment type="subcellular location">
    <subcellularLocation>
        <location evidence="1">Membrane</location>
        <topology evidence="1">Multi-pass membrane protein</topology>
    </subcellularLocation>
</comment>
<evidence type="ECO:0000259" key="5">
    <source>
        <dbReference type="PROSITE" id="PS50850"/>
    </source>
</evidence>
<evidence type="ECO:0000256" key="1">
    <source>
        <dbReference type="ARBA" id="ARBA00004141"/>
    </source>
</evidence>
<evidence type="ECO:0000256" key="2">
    <source>
        <dbReference type="ARBA" id="ARBA00022692"/>
    </source>
</evidence>
<dbReference type="EMBL" id="HG994588">
    <property type="protein sequence ID" value="CAF3044958.1"/>
    <property type="molecule type" value="Genomic_DNA"/>
</dbReference>
<dbReference type="SUPFAM" id="SSF103473">
    <property type="entry name" value="MFS general substrate transporter"/>
    <property type="match status" value="1"/>
</dbReference>
<keyword evidence="4" id="KW-0472">Membrane</keyword>
<dbReference type="GO" id="GO:0022857">
    <property type="term" value="F:transmembrane transporter activity"/>
    <property type="evidence" value="ECO:0007669"/>
    <property type="project" value="InterPro"/>
</dbReference>
<dbReference type="PANTHER" id="PTHR48021">
    <property type="match status" value="1"/>
</dbReference>
<evidence type="ECO:0000313" key="7">
    <source>
        <dbReference type="Proteomes" id="UP000675881"/>
    </source>
</evidence>
<evidence type="ECO:0000313" key="6">
    <source>
        <dbReference type="EMBL" id="CAF3044958.1"/>
    </source>
</evidence>
<dbReference type="Gene3D" id="1.20.1250.20">
    <property type="entry name" value="MFS general substrate transporter like domains"/>
    <property type="match status" value="1"/>
</dbReference>